<feature type="domain" description="RecX second three-helical" evidence="7">
    <location>
        <begin position="65"/>
        <end position="105"/>
    </location>
</feature>
<evidence type="ECO:0000313" key="11">
    <source>
        <dbReference type="Proteomes" id="UP000198641"/>
    </source>
</evidence>
<dbReference type="PANTHER" id="PTHR33602:SF1">
    <property type="entry name" value="REGULATORY PROTEIN RECX FAMILY PROTEIN"/>
    <property type="match status" value="1"/>
</dbReference>
<accession>A0A1G7P694</accession>
<dbReference type="Gene3D" id="1.10.10.10">
    <property type="entry name" value="Winged helix-like DNA-binding domain superfamily/Winged helix DNA-binding domain"/>
    <property type="match status" value="3"/>
</dbReference>
<dbReference type="InterPro" id="IPR053924">
    <property type="entry name" value="RecX_HTH_2nd"/>
</dbReference>
<evidence type="ECO:0000259" key="7">
    <source>
        <dbReference type="Pfam" id="PF02631"/>
    </source>
</evidence>
<evidence type="ECO:0000256" key="1">
    <source>
        <dbReference type="ARBA" id="ARBA00004496"/>
    </source>
</evidence>
<dbReference type="EMBL" id="FNCI01000002">
    <property type="protein sequence ID" value="SDF80970.1"/>
    <property type="molecule type" value="Genomic_DNA"/>
</dbReference>
<name>A0A1G7P694_9GAMM</name>
<dbReference type="AlphaFoldDB" id="A0A1G7P694"/>
<evidence type="ECO:0000256" key="5">
    <source>
        <dbReference type="HAMAP-Rule" id="MF_01114"/>
    </source>
</evidence>
<protein>
    <recommendedName>
        <fullName evidence="3 5">Regulatory protein RecX</fullName>
    </recommendedName>
</protein>
<evidence type="ECO:0000259" key="8">
    <source>
        <dbReference type="Pfam" id="PF21981"/>
    </source>
</evidence>
<dbReference type="Proteomes" id="UP000198641">
    <property type="component" value="Unassembled WGS sequence"/>
</dbReference>
<feature type="domain" description="RecX first three-helical" evidence="9">
    <location>
        <begin position="20"/>
        <end position="56"/>
    </location>
</feature>
<evidence type="ECO:0000259" key="9">
    <source>
        <dbReference type="Pfam" id="PF21982"/>
    </source>
</evidence>
<dbReference type="Pfam" id="PF02631">
    <property type="entry name" value="RecX_HTH2"/>
    <property type="match status" value="1"/>
</dbReference>
<evidence type="ECO:0000256" key="3">
    <source>
        <dbReference type="ARBA" id="ARBA00018111"/>
    </source>
</evidence>
<dbReference type="InterPro" id="IPR053926">
    <property type="entry name" value="RecX_HTH_1st"/>
</dbReference>
<comment type="subcellular location">
    <subcellularLocation>
        <location evidence="1 5">Cytoplasm</location>
    </subcellularLocation>
</comment>
<comment type="function">
    <text evidence="5">Modulates RecA activity.</text>
</comment>
<proteinExistence type="inferred from homology"/>
<dbReference type="InterPro" id="IPR036388">
    <property type="entry name" value="WH-like_DNA-bd_sf"/>
</dbReference>
<dbReference type="RefSeq" id="WP_092523033.1">
    <property type="nucleotide sequence ID" value="NZ_FNCI01000002.1"/>
</dbReference>
<dbReference type="InterPro" id="IPR003783">
    <property type="entry name" value="Regulatory_RecX"/>
</dbReference>
<organism evidence="10 11">
    <name type="scientific">Onishia taeanensis</name>
    <dbReference type="NCBI Taxonomy" id="284577"/>
    <lineage>
        <taxon>Bacteria</taxon>
        <taxon>Pseudomonadati</taxon>
        <taxon>Pseudomonadota</taxon>
        <taxon>Gammaproteobacteria</taxon>
        <taxon>Oceanospirillales</taxon>
        <taxon>Halomonadaceae</taxon>
        <taxon>Onishia</taxon>
    </lineage>
</organism>
<sequence length="165" mass="18488">MAFESGKATRGGGGDQPSPRDDAIRLLARREYSRYELESRLSAKGHAHGDVAACLDALAEQGLQSDERFAEHFVRSRIQRGQGPRKVRAELDQRGVGRDTVGRALEDAEVDWYQLAAETLARRFSDPGDAPKERAKRERFLAGRGFDFDQLKYALSHAWDANELD</sequence>
<dbReference type="HAMAP" id="MF_01114">
    <property type="entry name" value="RecX"/>
    <property type="match status" value="1"/>
</dbReference>
<dbReference type="STRING" id="284577.SAMN05216571_102105"/>
<evidence type="ECO:0000256" key="2">
    <source>
        <dbReference type="ARBA" id="ARBA00009695"/>
    </source>
</evidence>
<feature type="domain" description="RecX third three-helical" evidence="8">
    <location>
        <begin position="110"/>
        <end position="155"/>
    </location>
</feature>
<evidence type="ECO:0000256" key="4">
    <source>
        <dbReference type="ARBA" id="ARBA00022490"/>
    </source>
</evidence>
<dbReference type="Pfam" id="PF21981">
    <property type="entry name" value="RecX_HTH3"/>
    <property type="match status" value="1"/>
</dbReference>
<dbReference type="Pfam" id="PF21982">
    <property type="entry name" value="RecX_HTH1"/>
    <property type="match status" value="1"/>
</dbReference>
<evidence type="ECO:0000313" key="10">
    <source>
        <dbReference type="EMBL" id="SDF80970.1"/>
    </source>
</evidence>
<feature type="region of interest" description="Disordered" evidence="6">
    <location>
        <begin position="1"/>
        <end position="22"/>
    </location>
</feature>
<reference evidence="10 11" key="1">
    <citation type="submission" date="2016-10" db="EMBL/GenBank/DDBJ databases">
        <authorList>
            <person name="de Groot N.N."/>
        </authorList>
    </citation>
    <scope>NUCLEOTIDE SEQUENCE [LARGE SCALE GENOMIC DNA]</scope>
    <source>
        <strain evidence="10 11">BH539</strain>
    </source>
</reference>
<evidence type="ECO:0000256" key="6">
    <source>
        <dbReference type="SAM" id="MobiDB-lite"/>
    </source>
</evidence>
<gene>
    <name evidence="5" type="primary">recX</name>
    <name evidence="10" type="ORF">SAMN05216571_102105</name>
</gene>
<comment type="similarity">
    <text evidence="2 5">Belongs to the RecX family.</text>
</comment>
<dbReference type="InterPro" id="IPR053925">
    <property type="entry name" value="RecX_HTH_3rd"/>
</dbReference>
<dbReference type="PANTHER" id="PTHR33602">
    <property type="entry name" value="REGULATORY PROTEIN RECX FAMILY PROTEIN"/>
    <property type="match status" value="1"/>
</dbReference>
<dbReference type="OrthoDB" id="7066780at2"/>
<keyword evidence="11" id="KW-1185">Reference proteome</keyword>
<dbReference type="GO" id="GO:0005737">
    <property type="term" value="C:cytoplasm"/>
    <property type="evidence" value="ECO:0007669"/>
    <property type="project" value="UniProtKB-SubCell"/>
</dbReference>
<dbReference type="GO" id="GO:0006282">
    <property type="term" value="P:regulation of DNA repair"/>
    <property type="evidence" value="ECO:0007669"/>
    <property type="project" value="UniProtKB-UniRule"/>
</dbReference>
<keyword evidence="4 5" id="KW-0963">Cytoplasm</keyword>